<keyword evidence="3" id="KW-1185">Reference proteome</keyword>
<name>A0ABP1HDR0_9EUKA</name>
<gene>
    <name evidence="2" type="ORF">HINF_LOCUS11276</name>
</gene>
<dbReference type="Proteomes" id="UP001642409">
    <property type="component" value="Unassembled WGS sequence"/>
</dbReference>
<feature type="domain" description="NACHT" evidence="1">
    <location>
        <begin position="525"/>
        <end position="622"/>
    </location>
</feature>
<proteinExistence type="predicted"/>
<dbReference type="SUPFAM" id="SSF52540">
    <property type="entry name" value="P-loop containing nucleoside triphosphate hydrolases"/>
    <property type="match status" value="1"/>
</dbReference>
<protein>
    <submittedName>
        <fullName evidence="2">Pentapeptide_repeats-containing protein</fullName>
    </submittedName>
</protein>
<dbReference type="Gene3D" id="3.40.50.300">
    <property type="entry name" value="P-loop containing nucleotide triphosphate hydrolases"/>
    <property type="match status" value="1"/>
</dbReference>
<dbReference type="InterPro" id="IPR027417">
    <property type="entry name" value="P-loop_NTPase"/>
</dbReference>
<dbReference type="Pfam" id="PF05729">
    <property type="entry name" value="NACHT"/>
    <property type="match status" value="1"/>
</dbReference>
<sequence>MGCASVQDINNQNADIKQHQSQTIQNKFEINDKQMIQLITELQAATDSGDKSKQRSTIHEMQLKFMEYAESCANPIQIFGKLLDLVIDESGNPNYGLNSFFQKEIMHIAQLFMHQVYQKNKQGIIIAQETKQNWKDRIKSIRNIIQKSSVESVGLEYEIDCIESGMNVLGIGQLDVKDQVLTFANQIVIGIKEAAKMDFSSLIQAGKDIISQLGDMGSNKINEAWFLMVMTNYYTLYLLKQNPEHINFILQQLIDNMADWHVIYSGLDVIESHLEVNQVEIESIIQVLMKLSLLNQGINAWRVRNRVAELCIRNSIVKFPIEKLKNVYLQMMNNETNPKVQVTLQNADYIKTQKKALRECWEQNQSQEDDELDRLGKNLQQIQELIQNQTTEQLSSEEKERFEELLQYTKQRITLTTQMHQLIDVKSKKLEHLSDLTNKQEKFLQEIQSRLCKVETVVCGRTINELVSSIYDHYQQEKEEWKQRLSMYIPEKGVIDVKNIGDISLVIDVDEQIHNFLKDDNKKSMLIQGGAGTGKTIYCQYLITNLLKSREIIPIFITLPQLQNWEKQMVEETLQELKLSQIEIQKFQESKTQILFIIDGYDEIRSYKCLYNTNNLLNWNCKTIFTCRSSHLVGDPSYYKYFISSKFDKSTAFQEVILVHFDDQQINDYLERFVQKSQAKLAWDWKIYRTHVDTILGLRELVQNPFILSMIVTVLPKLVSKRTASKNLEKLISLDLYEEFVKQWFEKEEEKMITNNVATDVSDLQKEYEDYSLKLATKMIDVVKTVVEYTSTDKQSQWKAFFDPNNPRTTTIRRGAPLNTSSKFYSFIHKSIQEYFVAKNGQKQVQQLTVLLDDSSLKCSFNQHLVIDKGVFGFYSETIQRYSEFKKQLYQIIEMSKTSRTCFNCSRKRDHHSQRSKRISQRQRLQKRQNTWCKSQSCYARRFRLHWSGSFQRRFPICLACKCEIQWFKYEQR</sequence>
<organism evidence="2 3">
    <name type="scientific">Hexamita inflata</name>
    <dbReference type="NCBI Taxonomy" id="28002"/>
    <lineage>
        <taxon>Eukaryota</taxon>
        <taxon>Metamonada</taxon>
        <taxon>Diplomonadida</taxon>
        <taxon>Hexamitidae</taxon>
        <taxon>Hexamitinae</taxon>
        <taxon>Hexamita</taxon>
    </lineage>
</organism>
<dbReference type="EMBL" id="CAXDID020000025">
    <property type="protein sequence ID" value="CAL5990305.1"/>
    <property type="molecule type" value="Genomic_DNA"/>
</dbReference>
<evidence type="ECO:0000313" key="3">
    <source>
        <dbReference type="Proteomes" id="UP001642409"/>
    </source>
</evidence>
<accession>A0ABP1HDR0</accession>
<comment type="caution">
    <text evidence="2">The sequence shown here is derived from an EMBL/GenBank/DDBJ whole genome shotgun (WGS) entry which is preliminary data.</text>
</comment>
<dbReference type="InterPro" id="IPR007111">
    <property type="entry name" value="NACHT_NTPase"/>
</dbReference>
<reference evidence="2 3" key="1">
    <citation type="submission" date="2024-07" db="EMBL/GenBank/DDBJ databases">
        <authorList>
            <person name="Akdeniz Z."/>
        </authorList>
    </citation>
    <scope>NUCLEOTIDE SEQUENCE [LARGE SCALE GENOMIC DNA]</scope>
</reference>
<evidence type="ECO:0000259" key="1">
    <source>
        <dbReference type="Pfam" id="PF05729"/>
    </source>
</evidence>
<evidence type="ECO:0000313" key="2">
    <source>
        <dbReference type="EMBL" id="CAL5990305.1"/>
    </source>
</evidence>